<evidence type="ECO:0000256" key="1">
    <source>
        <dbReference type="SAM" id="Phobius"/>
    </source>
</evidence>
<protein>
    <submittedName>
        <fullName evidence="2">Uncharacterized protein</fullName>
    </submittedName>
</protein>
<gene>
    <name evidence="2" type="ORF">Ddye_023192</name>
</gene>
<name>A0AAD9WRX0_9ROSI</name>
<dbReference type="Proteomes" id="UP001280121">
    <property type="component" value="Unassembled WGS sequence"/>
</dbReference>
<keyword evidence="1" id="KW-0472">Membrane</keyword>
<evidence type="ECO:0000313" key="2">
    <source>
        <dbReference type="EMBL" id="KAK2641429.1"/>
    </source>
</evidence>
<proteinExistence type="predicted"/>
<keyword evidence="3" id="KW-1185">Reference proteome</keyword>
<evidence type="ECO:0000313" key="3">
    <source>
        <dbReference type="Proteomes" id="UP001280121"/>
    </source>
</evidence>
<feature type="transmembrane region" description="Helical" evidence="1">
    <location>
        <begin position="6"/>
        <end position="23"/>
    </location>
</feature>
<organism evidence="2 3">
    <name type="scientific">Dipteronia dyeriana</name>
    <dbReference type="NCBI Taxonomy" id="168575"/>
    <lineage>
        <taxon>Eukaryota</taxon>
        <taxon>Viridiplantae</taxon>
        <taxon>Streptophyta</taxon>
        <taxon>Embryophyta</taxon>
        <taxon>Tracheophyta</taxon>
        <taxon>Spermatophyta</taxon>
        <taxon>Magnoliopsida</taxon>
        <taxon>eudicotyledons</taxon>
        <taxon>Gunneridae</taxon>
        <taxon>Pentapetalae</taxon>
        <taxon>rosids</taxon>
        <taxon>malvids</taxon>
        <taxon>Sapindales</taxon>
        <taxon>Sapindaceae</taxon>
        <taxon>Hippocastanoideae</taxon>
        <taxon>Acereae</taxon>
        <taxon>Dipteronia</taxon>
    </lineage>
</organism>
<keyword evidence="1" id="KW-0812">Transmembrane</keyword>
<sequence>MRQPSAGIDYGEMIVVIVYVYVLNSHFHNRFKMVHAICKRRKTVGGGTVFDEGGTRSTTGSKLKLDNIAWINFQ</sequence>
<dbReference type="AlphaFoldDB" id="A0AAD9WRX0"/>
<comment type="caution">
    <text evidence="2">The sequence shown here is derived from an EMBL/GenBank/DDBJ whole genome shotgun (WGS) entry which is preliminary data.</text>
</comment>
<reference evidence="2" key="1">
    <citation type="journal article" date="2023" name="Plant J.">
        <title>Genome sequences and population genomics provide insights into the demographic history, inbreeding, and mutation load of two 'living fossil' tree species of Dipteronia.</title>
        <authorList>
            <person name="Feng Y."/>
            <person name="Comes H.P."/>
            <person name="Chen J."/>
            <person name="Zhu S."/>
            <person name="Lu R."/>
            <person name="Zhang X."/>
            <person name="Li P."/>
            <person name="Qiu J."/>
            <person name="Olsen K.M."/>
            <person name="Qiu Y."/>
        </authorList>
    </citation>
    <scope>NUCLEOTIDE SEQUENCE</scope>
    <source>
        <strain evidence="2">KIB01</strain>
    </source>
</reference>
<keyword evidence="1" id="KW-1133">Transmembrane helix</keyword>
<accession>A0AAD9WRX0</accession>
<dbReference type="EMBL" id="JANJYI010000007">
    <property type="protein sequence ID" value="KAK2641429.1"/>
    <property type="molecule type" value="Genomic_DNA"/>
</dbReference>